<reference evidence="23 24" key="2">
    <citation type="journal article" date="2018" name="Plant J.">
        <title>The Physcomitrella patens chromosome-scale assembly reveals moss genome structure and evolution.</title>
        <authorList>
            <person name="Lang D."/>
            <person name="Ullrich K.K."/>
            <person name="Murat F."/>
            <person name="Fuchs J."/>
            <person name="Jenkins J."/>
            <person name="Haas F.B."/>
            <person name="Piednoel M."/>
            <person name="Gundlach H."/>
            <person name="Van Bel M."/>
            <person name="Meyberg R."/>
            <person name="Vives C."/>
            <person name="Morata J."/>
            <person name="Symeonidi A."/>
            <person name="Hiss M."/>
            <person name="Muchero W."/>
            <person name="Kamisugi Y."/>
            <person name="Saleh O."/>
            <person name="Blanc G."/>
            <person name="Decker E.L."/>
            <person name="van Gessel N."/>
            <person name="Grimwood J."/>
            <person name="Hayes R.D."/>
            <person name="Graham S.W."/>
            <person name="Gunter L.E."/>
            <person name="McDaniel S.F."/>
            <person name="Hoernstein S.N.W."/>
            <person name="Larsson A."/>
            <person name="Li F.W."/>
            <person name="Perroud P.F."/>
            <person name="Phillips J."/>
            <person name="Ranjan P."/>
            <person name="Rokshar D.S."/>
            <person name="Rothfels C.J."/>
            <person name="Schneider L."/>
            <person name="Shu S."/>
            <person name="Stevenson D.W."/>
            <person name="Thummler F."/>
            <person name="Tillich M."/>
            <person name="Villarreal Aguilar J.C."/>
            <person name="Widiez T."/>
            <person name="Wong G.K."/>
            <person name="Wymore A."/>
            <person name="Zhang Y."/>
            <person name="Zimmer A.D."/>
            <person name="Quatrano R.S."/>
            <person name="Mayer K.F.X."/>
            <person name="Goodstein D."/>
            <person name="Casacuberta J.M."/>
            <person name="Vandepoele K."/>
            <person name="Reski R."/>
            <person name="Cuming A.C."/>
            <person name="Tuskan G.A."/>
            <person name="Maumus F."/>
            <person name="Salse J."/>
            <person name="Schmutz J."/>
            <person name="Rensing S.A."/>
        </authorList>
    </citation>
    <scope>NUCLEOTIDE SEQUENCE [LARGE SCALE GENOMIC DNA]</scope>
    <source>
        <strain evidence="23 24">cv. Gransden 2004</strain>
    </source>
</reference>
<comment type="subcellular location">
    <subcellularLocation>
        <location evidence="17">Endomembrane system</location>
        <topology evidence="17">Single-pass type I membrane protein</topology>
    </subcellularLocation>
    <subcellularLocation>
        <location evidence="18">Protein storage vacuole membrane</location>
    </subcellularLocation>
</comment>
<reference evidence="23 24" key="1">
    <citation type="journal article" date="2008" name="Science">
        <title>The Physcomitrella genome reveals evolutionary insights into the conquest of land by plants.</title>
        <authorList>
            <person name="Rensing S."/>
            <person name="Lang D."/>
            <person name="Zimmer A."/>
            <person name="Terry A."/>
            <person name="Salamov A."/>
            <person name="Shapiro H."/>
            <person name="Nishiyama T."/>
            <person name="Perroud P.-F."/>
            <person name="Lindquist E."/>
            <person name="Kamisugi Y."/>
            <person name="Tanahashi T."/>
            <person name="Sakakibara K."/>
            <person name="Fujita T."/>
            <person name="Oishi K."/>
            <person name="Shin-I T."/>
            <person name="Kuroki Y."/>
            <person name="Toyoda A."/>
            <person name="Suzuki Y."/>
            <person name="Hashimoto A."/>
            <person name="Yamaguchi K."/>
            <person name="Sugano A."/>
            <person name="Kohara Y."/>
            <person name="Fujiyama A."/>
            <person name="Anterola A."/>
            <person name="Aoki S."/>
            <person name="Ashton N."/>
            <person name="Barbazuk W.B."/>
            <person name="Barker E."/>
            <person name="Bennetzen J."/>
            <person name="Bezanilla M."/>
            <person name="Blankenship R."/>
            <person name="Cho S.H."/>
            <person name="Dutcher S."/>
            <person name="Estelle M."/>
            <person name="Fawcett J.A."/>
            <person name="Gundlach H."/>
            <person name="Hanada K."/>
            <person name="Heyl A."/>
            <person name="Hicks K.A."/>
            <person name="Hugh J."/>
            <person name="Lohr M."/>
            <person name="Mayer K."/>
            <person name="Melkozernov A."/>
            <person name="Murata T."/>
            <person name="Nelson D."/>
            <person name="Pils B."/>
            <person name="Prigge M."/>
            <person name="Reiss B."/>
            <person name="Renner T."/>
            <person name="Rombauts S."/>
            <person name="Rushton P."/>
            <person name="Sanderfoot A."/>
            <person name="Schween G."/>
            <person name="Shiu S.-H."/>
            <person name="Stueber K."/>
            <person name="Theodoulou F.L."/>
            <person name="Tu H."/>
            <person name="Van de Peer Y."/>
            <person name="Verrier P.J."/>
            <person name="Waters E."/>
            <person name="Wood A."/>
            <person name="Yang L."/>
            <person name="Cove D."/>
            <person name="Cuming A."/>
            <person name="Hasebe M."/>
            <person name="Lucas S."/>
            <person name="Mishler D.B."/>
            <person name="Reski R."/>
            <person name="Grigoriev I."/>
            <person name="Quatrano R.S."/>
            <person name="Boore J.L."/>
        </authorList>
    </citation>
    <scope>NUCLEOTIDE SEQUENCE [LARGE SCALE GENOMIC DNA]</scope>
    <source>
        <strain evidence="23 24">cv. Gransden 2004</strain>
    </source>
</reference>
<keyword evidence="7 21" id="KW-0812">Transmembrane</keyword>
<dbReference type="InterPro" id="IPR046450">
    <property type="entry name" value="PA_dom_sf"/>
</dbReference>
<proteinExistence type="predicted"/>
<evidence type="ECO:0000256" key="16">
    <source>
        <dbReference type="ARBA" id="ARBA00023180"/>
    </source>
</evidence>
<keyword evidence="9" id="KW-0732">Signal</keyword>
<dbReference type="Gene3D" id="3.30.40.10">
    <property type="entry name" value="Zinc/RING finger domain, C3HC4 (zinc finger)"/>
    <property type="match status" value="1"/>
</dbReference>
<dbReference type="GO" id="GO:0006511">
    <property type="term" value="P:ubiquitin-dependent protein catabolic process"/>
    <property type="evidence" value="ECO:0000318"/>
    <property type="project" value="GO_Central"/>
</dbReference>
<keyword evidence="10 19" id="KW-0863">Zinc-finger</keyword>
<dbReference type="PROSITE" id="PS50089">
    <property type="entry name" value="ZF_RING_2"/>
    <property type="match status" value="1"/>
</dbReference>
<dbReference type="SMART" id="SM00184">
    <property type="entry name" value="RING"/>
    <property type="match status" value="1"/>
</dbReference>
<evidence type="ECO:0000256" key="12">
    <source>
        <dbReference type="ARBA" id="ARBA00022927"/>
    </source>
</evidence>
<comment type="pathway">
    <text evidence="2">Protein modification; protein ubiquitination.</text>
</comment>
<evidence type="ECO:0000256" key="7">
    <source>
        <dbReference type="ARBA" id="ARBA00022692"/>
    </source>
</evidence>
<dbReference type="CDD" id="cd02123">
    <property type="entry name" value="PA_C_RZF_like"/>
    <property type="match status" value="1"/>
</dbReference>
<dbReference type="EC" id="2.3.2.27" evidence="3"/>
<dbReference type="EMBL" id="ABEU02000010">
    <property type="status" value="NOT_ANNOTATED_CDS"/>
    <property type="molecule type" value="Genomic_DNA"/>
</dbReference>
<comment type="catalytic activity">
    <reaction evidence="1">
        <text>S-ubiquitinyl-[E2 ubiquitin-conjugating enzyme]-L-cysteine + [acceptor protein]-L-lysine = [E2 ubiquitin-conjugating enzyme]-L-cysteine + N(6)-ubiquitinyl-[acceptor protein]-L-lysine.</text>
        <dbReference type="EC" id="2.3.2.27"/>
    </reaction>
</comment>
<keyword evidence="6" id="KW-0808">Transferase</keyword>
<dbReference type="PANTHER" id="PTHR47168">
    <property type="entry name" value="RING ZINC FINGER DOMAIN SUPERFAMILY PROTEIN-RELATED"/>
    <property type="match status" value="1"/>
</dbReference>
<keyword evidence="15" id="KW-1015">Disulfide bond</keyword>
<dbReference type="PANTHER" id="PTHR47168:SF1">
    <property type="entry name" value="OS02G0798600 PROTEIN"/>
    <property type="match status" value="1"/>
</dbReference>
<dbReference type="GO" id="GO:0061630">
    <property type="term" value="F:ubiquitin protein ligase activity"/>
    <property type="evidence" value="ECO:0000318"/>
    <property type="project" value="GO_Central"/>
</dbReference>
<evidence type="ECO:0000313" key="23">
    <source>
        <dbReference type="EnsemblPlants" id="Pp3c10_8120V3.6"/>
    </source>
</evidence>
<evidence type="ECO:0000256" key="6">
    <source>
        <dbReference type="ARBA" id="ARBA00022679"/>
    </source>
</evidence>
<keyword evidence="24" id="KW-1185">Reference proteome</keyword>
<dbReference type="InParanoid" id="A0A7I4EZR2"/>
<gene>
    <name evidence="23" type="primary">LOC112287981</name>
</gene>
<dbReference type="FunFam" id="3.30.40.10:FF:000388">
    <property type="entry name" value="Putative RING zinc finger domain superfamily protein"/>
    <property type="match status" value="1"/>
</dbReference>
<evidence type="ECO:0000256" key="1">
    <source>
        <dbReference type="ARBA" id="ARBA00000900"/>
    </source>
</evidence>
<dbReference type="SUPFAM" id="SSF57850">
    <property type="entry name" value="RING/U-box"/>
    <property type="match status" value="1"/>
</dbReference>
<evidence type="ECO:0000259" key="22">
    <source>
        <dbReference type="PROSITE" id="PS50089"/>
    </source>
</evidence>
<dbReference type="InterPro" id="IPR044744">
    <property type="entry name" value="ZNRF4/RNF13/RNF167_PA"/>
</dbReference>
<evidence type="ECO:0000256" key="9">
    <source>
        <dbReference type="ARBA" id="ARBA00022729"/>
    </source>
</evidence>
<organism evidence="23 24">
    <name type="scientific">Physcomitrium patens</name>
    <name type="common">Spreading-leaved earth moss</name>
    <name type="synonym">Physcomitrella patens</name>
    <dbReference type="NCBI Taxonomy" id="3218"/>
    <lineage>
        <taxon>Eukaryota</taxon>
        <taxon>Viridiplantae</taxon>
        <taxon>Streptophyta</taxon>
        <taxon>Embryophyta</taxon>
        <taxon>Bryophyta</taxon>
        <taxon>Bryophytina</taxon>
        <taxon>Bryopsida</taxon>
        <taxon>Funariidae</taxon>
        <taxon>Funariales</taxon>
        <taxon>Funariaceae</taxon>
        <taxon>Physcomitrium</taxon>
    </lineage>
</organism>
<accession>A0A7I4EZR2</accession>
<dbReference type="GO" id="GO:0005737">
    <property type="term" value="C:cytoplasm"/>
    <property type="evidence" value="ECO:0000318"/>
    <property type="project" value="GO_Central"/>
</dbReference>
<keyword evidence="4" id="KW-0813">Transport</keyword>
<evidence type="ECO:0000256" key="15">
    <source>
        <dbReference type="ARBA" id="ARBA00023157"/>
    </source>
</evidence>
<evidence type="ECO:0000256" key="10">
    <source>
        <dbReference type="ARBA" id="ARBA00022771"/>
    </source>
</evidence>
<keyword evidence="13 21" id="KW-1133">Transmembrane helix</keyword>
<dbReference type="Proteomes" id="UP000006727">
    <property type="component" value="Chromosome 10"/>
</dbReference>
<keyword evidence="11" id="KW-0862">Zinc</keyword>
<evidence type="ECO:0000256" key="20">
    <source>
        <dbReference type="SAM" id="MobiDB-lite"/>
    </source>
</evidence>
<reference evidence="23" key="3">
    <citation type="submission" date="2020-12" db="UniProtKB">
        <authorList>
            <consortium name="EnsemblPlants"/>
        </authorList>
    </citation>
    <scope>IDENTIFICATION</scope>
</reference>
<dbReference type="InterPro" id="IPR003137">
    <property type="entry name" value="PA_domain"/>
</dbReference>
<dbReference type="EnsemblPlants" id="Pp3c10_8120V3.6">
    <property type="protein sequence ID" value="Pp3c10_8120V3.6"/>
    <property type="gene ID" value="Pp3c10_8120"/>
</dbReference>
<dbReference type="InterPro" id="IPR001841">
    <property type="entry name" value="Znf_RING"/>
</dbReference>
<evidence type="ECO:0000256" key="3">
    <source>
        <dbReference type="ARBA" id="ARBA00012483"/>
    </source>
</evidence>
<evidence type="ECO:0000256" key="17">
    <source>
        <dbReference type="ARBA" id="ARBA00046288"/>
    </source>
</evidence>
<keyword evidence="12" id="KW-0653">Protein transport</keyword>
<protein>
    <recommendedName>
        <fullName evidence="3">RING-type E3 ubiquitin transferase</fullName>
        <ecNumber evidence="3">2.3.2.27</ecNumber>
    </recommendedName>
</protein>
<dbReference type="Gramene" id="Pp3c10_8120V3.6">
    <property type="protein sequence ID" value="Pp3c10_8120V3.6"/>
    <property type="gene ID" value="Pp3c10_8120"/>
</dbReference>
<keyword evidence="5" id="KW-0926">Vacuole</keyword>
<evidence type="ECO:0000256" key="14">
    <source>
        <dbReference type="ARBA" id="ARBA00023136"/>
    </source>
</evidence>
<evidence type="ECO:0000256" key="21">
    <source>
        <dbReference type="SAM" id="Phobius"/>
    </source>
</evidence>
<evidence type="ECO:0000256" key="11">
    <source>
        <dbReference type="ARBA" id="ARBA00022833"/>
    </source>
</evidence>
<dbReference type="Pfam" id="PF02225">
    <property type="entry name" value="PA"/>
    <property type="match status" value="1"/>
</dbReference>
<dbReference type="GO" id="GO:0032586">
    <property type="term" value="C:protein storage vacuole membrane"/>
    <property type="evidence" value="ECO:0007669"/>
    <property type="project" value="UniProtKB-SubCell"/>
</dbReference>
<dbReference type="Gene3D" id="3.50.30.30">
    <property type="match status" value="1"/>
</dbReference>
<dbReference type="GO" id="GO:0008270">
    <property type="term" value="F:zinc ion binding"/>
    <property type="evidence" value="ECO:0007669"/>
    <property type="project" value="UniProtKB-KW"/>
</dbReference>
<name>A0A7I4EZR2_PHYPA</name>
<evidence type="ECO:0000256" key="5">
    <source>
        <dbReference type="ARBA" id="ARBA00022554"/>
    </source>
</evidence>
<evidence type="ECO:0000256" key="4">
    <source>
        <dbReference type="ARBA" id="ARBA00022448"/>
    </source>
</evidence>
<dbReference type="CDD" id="cd23118">
    <property type="entry name" value="RING-H2_SIS3"/>
    <property type="match status" value="1"/>
</dbReference>
<dbReference type="GO" id="GO:0015031">
    <property type="term" value="P:protein transport"/>
    <property type="evidence" value="ECO:0007669"/>
    <property type="project" value="UniProtKB-KW"/>
</dbReference>
<dbReference type="InterPro" id="IPR051653">
    <property type="entry name" value="E3_ligase_sorting_rcpt"/>
</dbReference>
<keyword evidence="14 21" id="KW-0472">Membrane</keyword>
<dbReference type="GO" id="GO:0012505">
    <property type="term" value="C:endomembrane system"/>
    <property type="evidence" value="ECO:0007669"/>
    <property type="project" value="UniProtKB-SubCell"/>
</dbReference>
<feature type="domain" description="RING-type" evidence="22">
    <location>
        <begin position="332"/>
        <end position="374"/>
    </location>
</feature>
<evidence type="ECO:0000256" key="13">
    <source>
        <dbReference type="ARBA" id="ARBA00022989"/>
    </source>
</evidence>
<feature type="region of interest" description="Disordered" evidence="20">
    <location>
        <begin position="405"/>
        <end position="428"/>
    </location>
</feature>
<dbReference type="SUPFAM" id="SSF52025">
    <property type="entry name" value="PA domain"/>
    <property type="match status" value="1"/>
</dbReference>
<feature type="transmembrane region" description="Helical" evidence="21">
    <location>
        <begin position="263"/>
        <end position="286"/>
    </location>
</feature>
<dbReference type="FunFam" id="3.50.30.30:FF:000020">
    <property type="entry name" value="Receptor homology region transmembrane domain-and RING domain-containing protein 2"/>
    <property type="match status" value="1"/>
</dbReference>
<sequence length="445" mass="48804">MLLRWGGAHPIVRLSFPAVLRLLEARVPNHAASRSEFLTLISSRIPSLALLSPQLCNPPLAVLPGQYMRQSRQWRMVPFTDVCGCGRGLVSRIMNHRELMISLAGLSLVLLTLLLGRVNSAVILLTESNESWSFPDTEASFSPRIPTTGIVGVLHASNPLDACSPLTNVSRQGQTLFSDFLLVERGVCNFEVKVWNAQEAGFEAVIIYNNQNDHELVTMSGSSNDIHAYSVFVSKVTGEFLLKYADDKGATCYIMPAFENTAWSVMAVSFISLLAVSSVLVTFFFVRQHRIQHLSARFLPKEPAGMSVKEVNTLPSFVFKHIEDGKGTSETCAICLEDYVAGEKLRLLPCQHEFHLDCIDQWLTTRKPFCPVCKRDAQSKVDKPVATETTPLLAAVGRALGVGESRVGTPMNSSPLFAPTGASPDETTDTRIFSLSSPDGSEDLC</sequence>
<evidence type="ECO:0000256" key="18">
    <source>
        <dbReference type="ARBA" id="ARBA00060484"/>
    </source>
</evidence>
<dbReference type="InterPro" id="IPR013083">
    <property type="entry name" value="Znf_RING/FYVE/PHD"/>
</dbReference>
<evidence type="ECO:0000256" key="8">
    <source>
        <dbReference type="ARBA" id="ARBA00022723"/>
    </source>
</evidence>
<keyword evidence="16" id="KW-0325">Glycoprotein</keyword>
<evidence type="ECO:0000256" key="2">
    <source>
        <dbReference type="ARBA" id="ARBA00004906"/>
    </source>
</evidence>
<dbReference type="FunCoup" id="A0A7I4EZR2">
    <property type="interactions" value="4015"/>
</dbReference>
<evidence type="ECO:0000256" key="19">
    <source>
        <dbReference type="PROSITE-ProRule" id="PRU00175"/>
    </source>
</evidence>
<dbReference type="AlphaFoldDB" id="A0A7I4EZR2"/>
<dbReference type="Pfam" id="PF13639">
    <property type="entry name" value="zf-RING_2"/>
    <property type="match status" value="1"/>
</dbReference>
<evidence type="ECO:0000313" key="24">
    <source>
        <dbReference type="Proteomes" id="UP000006727"/>
    </source>
</evidence>
<keyword evidence="8" id="KW-0479">Metal-binding</keyword>